<name>A0A438DKR9_VITVI</name>
<accession>A0A438DKR9</accession>
<dbReference type="EMBL" id="QGNW01001582">
    <property type="protein sequence ID" value="RVW36071.1"/>
    <property type="molecule type" value="Genomic_DNA"/>
</dbReference>
<reference evidence="1 2" key="1">
    <citation type="journal article" date="2018" name="PLoS Genet.">
        <title>Population sequencing reveals clonal diversity and ancestral inbreeding in the grapevine cultivar Chardonnay.</title>
        <authorList>
            <person name="Roach M.J."/>
            <person name="Johnson D.L."/>
            <person name="Bohlmann J."/>
            <person name="van Vuuren H.J."/>
            <person name="Jones S.J."/>
            <person name="Pretorius I.S."/>
            <person name="Schmidt S.A."/>
            <person name="Borneman A.R."/>
        </authorList>
    </citation>
    <scope>NUCLEOTIDE SEQUENCE [LARGE SCALE GENOMIC DNA]</scope>
    <source>
        <strain evidence="2">cv. Chardonnay</strain>
        <tissue evidence="1">Leaf</tissue>
    </source>
</reference>
<protein>
    <submittedName>
        <fullName evidence="1">Uncharacterized protein</fullName>
    </submittedName>
</protein>
<proteinExistence type="predicted"/>
<gene>
    <name evidence="1" type="ORF">CK203_079671</name>
</gene>
<comment type="caution">
    <text evidence="1">The sequence shown here is derived from an EMBL/GenBank/DDBJ whole genome shotgun (WGS) entry which is preliminary data.</text>
</comment>
<dbReference type="AlphaFoldDB" id="A0A438DKR9"/>
<sequence length="118" mass="13579">MRGLYKNNVWEIGELSKGKKSVGCKLVFIVKYKAYGFIGRGSTLRMKTNFGKYEEEEGGWCPRDSKDGYGLGLWKAVRSGWKEFNKRVEHRLQGQAIRRGAEDVMVWHYVELLGLEDG</sequence>
<evidence type="ECO:0000313" key="1">
    <source>
        <dbReference type="EMBL" id="RVW36071.1"/>
    </source>
</evidence>
<evidence type="ECO:0000313" key="2">
    <source>
        <dbReference type="Proteomes" id="UP000288805"/>
    </source>
</evidence>
<dbReference type="Proteomes" id="UP000288805">
    <property type="component" value="Unassembled WGS sequence"/>
</dbReference>
<organism evidence="1 2">
    <name type="scientific">Vitis vinifera</name>
    <name type="common">Grape</name>
    <dbReference type="NCBI Taxonomy" id="29760"/>
    <lineage>
        <taxon>Eukaryota</taxon>
        <taxon>Viridiplantae</taxon>
        <taxon>Streptophyta</taxon>
        <taxon>Embryophyta</taxon>
        <taxon>Tracheophyta</taxon>
        <taxon>Spermatophyta</taxon>
        <taxon>Magnoliopsida</taxon>
        <taxon>eudicotyledons</taxon>
        <taxon>Gunneridae</taxon>
        <taxon>Pentapetalae</taxon>
        <taxon>rosids</taxon>
        <taxon>Vitales</taxon>
        <taxon>Vitaceae</taxon>
        <taxon>Viteae</taxon>
        <taxon>Vitis</taxon>
    </lineage>
</organism>